<reference evidence="2 3" key="1">
    <citation type="submission" date="2017-04" db="EMBL/GenBank/DDBJ databases">
        <authorList>
            <person name="Afonso C.L."/>
            <person name="Miller P.J."/>
            <person name="Scott M.A."/>
            <person name="Spackman E."/>
            <person name="Goraichik I."/>
            <person name="Dimitrov K.M."/>
            <person name="Suarez D.L."/>
            <person name="Swayne D.E."/>
        </authorList>
    </citation>
    <scope>NUCLEOTIDE SEQUENCE [LARGE SCALE GENOMIC DNA]</scope>
    <source>
        <strain evidence="2 3">DSM 3385</strain>
    </source>
</reference>
<dbReference type="Proteomes" id="UP000192418">
    <property type="component" value="Unassembled WGS sequence"/>
</dbReference>
<dbReference type="InterPro" id="IPR001279">
    <property type="entry name" value="Metallo-B-lactamas"/>
</dbReference>
<dbReference type="Gene3D" id="3.60.15.10">
    <property type="entry name" value="Ribonuclease Z/Hydroxyacylglutathione hydrolase-like"/>
    <property type="match status" value="1"/>
</dbReference>
<proteinExistence type="predicted"/>
<dbReference type="AlphaFoldDB" id="A0A1W2EKL6"/>
<feature type="domain" description="Metallo-beta-lactamase" evidence="1">
    <location>
        <begin position="29"/>
        <end position="198"/>
    </location>
</feature>
<accession>A0A1W2EKL6</accession>
<organism evidence="2 3">
    <name type="scientific">Desulfocicer vacuolatum DSM 3385</name>
    <dbReference type="NCBI Taxonomy" id="1121400"/>
    <lineage>
        <taxon>Bacteria</taxon>
        <taxon>Pseudomonadati</taxon>
        <taxon>Thermodesulfobacteriota</taxon>
        <taxon>Desulfobacteria</taxon>
        <taxon>Desulfobacterales</taxon>
        <taxon>Desulfobacteraceae</taxon>
        <taxon>Desulfocicer</taxon>
    </lineage>
</organism>
<sequence>MRFCKTYDFDHGIKALQLGWSLAGPPMMTVYCYLFGETMVDTGQSHMKKEALALAGSHGVKQIFLTHHHEDHSGNAAAIHSAQGATVYGHALTQTKLRTPYDILPYQKYVWGKTTPVSVNALAAKIDTSLGCMMPVHTPGHSKDHTVYFLPEQGIIFSGDLYLGDRIKFFRSDEDVGTQIASLKKVAAMDFDTVLCAHNPCLKNGKKHILTKLDFLENLYGDIVFLWEKGISERQIFKKLKLREARFIKYVCCGNVSMLNGVRSVIHNIG</sequence>
<dbReference type="InterPro" id="IPR036866">
    <property type="entry name" value="RibonucZ/Hydroxyglut_hydro"/>
</dbReference>
<dbReference type="PANTHER" id="PTHR23131:SF0">
    <property type="entry name" value="ENDORIBONUCLEASE LACTB2"/>
    <property type="match status" value="1"/>
</dbReference>
<dbReference type="SMART" id="SM00849">
    <property type="entry name" value="Lactamase_B"/>
    <property type="match status" value="1"/>
</dbReference>
<dbReference type="PANTHER" id="PTHR23131">
    <property type="entry name" value="ENDORIBONUCLEASE LACTB2"/>
    <property type="match status" value="1"/>
</dbReference>
<evidence type="ECO:0000313" key="3">
    <source>
        <dbReference type="Proteomes" id="UP000192418"/>
    </source>
</evidence>
<dbReference type="InterPro" id="IPR050662">
    <property type="entry name" value="Sec-metab_biosynth-thioest"/>
</dbReference>
<dbReference type="Pfam" id="PF00753">
    <property type="entry name" value="Lactamase_B"/>
    <property type="match status" value="1"/>
</dbReference>
<dbReference type="SUPFAM" id="SSF56281">
    <property type="entry name" value="Metallo-hydrolase/oxidoreductase"/>
    <property type="match status" value="1"/>
</dbReference>
<keyword evidence="3" id="KW-1185">Reference proteome</keyword>
<name>A0A1W2EKL6_9BACT</name>
<dbReference type="STRING" id="1121400.SAMN02746065_13413"/>
<gene>
    <name evidence="2" type="ORF">SAMN02746065_13413</name>
</gene>
<evidence type="ECO:0000259" key="1">
    <source>
        <dbReference type="SMART" id="SM00849"/>
    </source>
</evidence>
<evidence type="ECO:0000313" key="2">
    <source>
        <dbReference type="EMBL" id="SMD10223.1"/>
    </source>
</evidence>
<dbReference type="EMBL" id="FWXY01000034">
    <property type="protein sequence ID" value="SMD10223.1"/>
    <property type="molecule type" value="Genomic_DNA"/>
</dbReference>
<dbReference type="RefSeq" id="WP_084071624.1">
    <property type="nucleotide sequence ID" value="NZ_FWXY01000034.1"/>
</dbReference>
<dbReference type="OrthoDB" id="9802248at2"/>
<protein>
    <submittedName>
        <fullName evidence="2">Glyoxylase, beta-lactamase superfamily II</fullName>
    </submittedName>
</protein>